<organism evidence="3">
    <name type="scientific">Harpegnathos saltator</name>
    <name type="common">Jerdon's jumping ant</name>
    <dbReference type="NCBI Taxonomy" id="610380"/>
    <lineage>
        <taxon>Eukaryota</taxon>
        <taxon>Metazoa</taxon>
        <taxon>Ecdysozoa</taxon>
        <taxon>Arthropoda</taxon>
        <taxon>Hexapoda</taxon>
        <taxon>Insecta</taxon>
        <taxon>Pterygota</taxon>
        <taxon>Neoptera</taxon>
        <taxon>Endopterygota</taxon>
        <taxon>Hymenoptera</taxon>
        <taxon>Apocrita</taxon>
        <taxon>Aculeata</taxon>
        <taxon>Formicoidea</taxon>
        <taxon>Formicidae</taxon>
        <taxon>Ponerinae</taxon>
        <taxon>Ponerini</taxon>
        <taxon>Harpegnathos</taxon>
    </lineage>
</organism>
<evidence type="ECO:0000256" key="1">
    <source>
        <dbReference type="SAM" id="MobiDB-lite"/>
    </source>
</evidence>
<dbReference type="EMBL" id="GL452886">
    <property type="protein sequence ID" value="EFN76638.1"/>
    <property type="molecule type" value="Genomic_DNA"/>
</dbReference>
<accession>E2C5Z3</accession>
<evidence type="ECO:0000313" key="3">
    <source>
        <dbReference type="Proteomes" id="UP000008237"/>
    </source>
</evidence>
<feature type="compositionally biased region" description="Basic and acidic residues" evidence="1">
    <location>
        <begin position="7"/>
        <end position="33"/>
    </location>
</feature>
<dbReference type="InParanoid" id="E2C5Z3"/>
<protein>
    <submittedName>
        <fullName evidence="2">Uncharacterized protein</fullName>
    </submittedName>
</protein>
<sequence length="174" mass="19295">MLQVGGADKDDSPARDPTKERGPELHHPSKTDRVDEEEAASTVLFLQEWKEGHGWSSFPHSPEEEPMKAMPLEQRKRRGTREPELRTSDRSEEELDTRKVRRVDTDVTPATTFGGSRWECHPQLPWSTTPPYSSGEGDEEAGTPHVCTCDSVVGEVPEIEATTAEAPSGETETA</sequence>
<dbReference type="Proteomes" id="UP000008237">
    <property type="component" value="Unassembled WGS sequence"/>
</dbReference>
<feature type="region of interest" description="Disordered" evidence="1">
    <location>
        <begin position="1"/>
        <end position="147"/>
    </location>
</feature>
<name>E2C5Z3_HARSA</name>
<feature type="compositionally biased region" description="Basic and acidic residues" evidence="1">
    <location>
        <begin position="80"/>
        <end position="105"/>
    </location>
</feature>
<reference evidence="2 3" key="1">
    <citation type="journal article" date="2010" name="Science">
        <title>Genomic comparison of the ants Camponotus floridanus and Harpegnathos saltator.</title>
        <authorList>
            <person name="Bonasio R."/>
            <person name="Zhang G."/>
            <person name="Ye C."/>
            <person name="Mutti N.S."/>
            <person name="Fang X."/>
            <person name="Qin N."/>
            <person name="Donahue G."/>
            <person name="Yang P."/>
            <person name="Li Q."/>
            <person name="Li C."/>
            <person name="Zhang P."/>
            <person name="Huang Z."/>
            <person name="Berger S.L."/>
            <person name="Reinberg D."/>
            <person name="Wang J."/>
            <person name="Liebig J."/>
        </authorList>
    </citation>
    <scope>NUCLEOTIDE SEQUENCE [LARGE SCALE GENOMIC DNA]</scope>
    <source>
        <strain evidence="2 3">R22 G/1</strain>
    </source>
</reference>
<dbReference type="AlphaFoldDB" id="E2C5Z3"/>
<keyword evidence="3" id="KW-1185">Reference proteome</keyword>
<gene>
    <name evidence="2" type="ORF">EAI_08491</name>
</gene>
<proteinExistence type="predicted"/>
<evidence type="ECO:0000313" key="2">
    <source>
        <dbReference type="EMBL" id="EFN76638.1"/>
    </source>
</evidence>